<keyword evidence="3" id="KW-1185">Reference proteome</keyword>
<dbReference type="EMBL" id="VOHS01000012">
    <property type="protein sequence ID" value="TWV99906.1"/>
    <property type="molecule type" value="Genomic_DNA"/>
</dbReference>
<comment type="caution">
    <text evidence="2">The sequence shown here is derived from an EMBL/GenBank/DDBJ whole genome shotgun (WGS) entry which is preliminary data.</text>
</comment>
<accession>A0A5C6LTK6</accession>
<evidence type="ECO:0000313" key="2">
    <source>
        <dbReference type="EMBL" id="TWV99906.1"/>
    </source>
</evidence>
<dbReference type="Proteomes" id="UP000318815">
    <property type="component" value="Unassembled WGS sequence"/>
</dbReference>
<dbReference type="AlphaFoldDB" id="A0A5C6LTK6"/>
<sequence length="130" mass="14857">MNNYKALVKEAFSKVLIDPAFNEEMIARYFDPSYRQLVDGKELNYEQFVAHMAMVKQRTTRLEFLYNTVIEEGNVVFTNHIVTATKPNGEIVRTHLIAEFHIANGKITYCSELSRLLSGGDEDRDLGSAH</sequence>
<dbReference type="Gene3D" id="3.10.450.50">
    <property type="match status" value="1"/>
</dbReference>
<dbReference type="InterPro" id="IPR032710">
    <property type="entry name" value="NTF2-like_dom_sf"/>
</dbReference>
<gene>
    <name evidence="2" type="ORF">FEF09_14520</name>
</gene>
<dbReference type="RefSeq" id="WP_146305787.1">
    <property type="nucleotide sequence ID" value="NZ_VOHS01000012.1"/>
</dbReference>
<reference evidence="2 3" key="1">
    <citation type="submission" date="2019-08" db="EMBL/GenBank/DDBJ databases">
        <title>Whole genome sequencing of chitin degrading bacteria Chitinophaga pinensis YS16.</title>
        <authorList>
            <person name="Singh R.P."/>
            <person name="Manchanda G."/>
            <person name="Maurya I.K."/>
            <person name="Joshi N.K."/>
            <person name="Srivastava A.K."/>
        </authorList>
    </citation>
    <scope>NUCLEOTIDE SEQUENCE [LARGE SCALE GENOMIC DNA]</scope>
    <source>
        <strain evidence="2 3">YS-16</strain>
    </source>
</reference>
<dbReference type="Pfam" id="PF12680">
    <property type="entry name" value="SnoaL_2"/>
    <property type="match status" value="1"/>
</dbReference>
<evidence type="ECO:0000313" key="3">
    <source>
        <dbReference type="Proteomes" id="UP000318815"/>
    </source>
</evidence>
<feature type="domain" description="SnoaL-like" evidence="1">
    <location>
        <begin position="24"/>
        <end position="109"/>
    </location>
</feature>
<name>A0A5C6LTK6_9BACT</name>
<proteinExistence type="predicted"/>
<evidence type="ECO:0000259" key="1">
    <source>
        <dbReference type="Pfam" id="PF12680"/>
    </source>
</evidence>
<protein>
    <submittedName>
        <fullName evidence="2">Nuclear transport factor 2 family protein</fullName>
    </submittedName>
</protein>
<dbReference type="OrthoDB" id="1256785at2"/>
<organism evidence="2 3">
    <name type="scientific">Chitinophaga pinensis</name>
    <dbReference type="NCBI Taxonomy" id="79329"/>
    <lineage>
        <taxon>Bacteria</taxon>
        <taxon>Pseudomonadati</taxon>
        <taxon>Bacteroidota</taxon>
        <taxon>Chitinophagia</taxon>
        <taxon>Chitinophagales</taxon>
        <taxon>Chitinophagaceae</taxon>
        <taxon>Chitinophaga</taxon>
    </lineage>
</organism>
<dbReference type="InterPro" id="IPR037401">
    <property type="entry name" value="SnoaL-like"/>
</dbReference>
<dbReference type="SUPFAM" id="SSF54427">
    <property type="entry name" value="NTF2-like"/>
    <property type="match status" value="1"/>
</dbReference>